<evidence type="ECO:0000256" key="3">
    <source>
        <dbReference type="ARBA" id="ARBA00004953"/>
    </source>
</evidence>
<comment type="function">
    <text evidence="2">Decarboxylates L-threonine-O-3-phosphate to yield (R)-1-amino-2-propanol O-2-phosphate, the precursor for the linkage between the nucleotide loop and the corrin ring in cobalamin.</text>
</comment>
<sequence length="360" mass="40327">MAWIEAHGHGGDMLTAASVFGLEGRAFLDFSANINPLGPPPRVMELLRDQLSAIVHYPDPSQRLLKEKLAEKLHISSEHLVIGNGAAECMALILLALQPKKVGIVNPCFSEYAQLATAFGAQVVSCEGRWERHYQPDLPDLFQLLSEADLVFIGHPNNPTGVVYTKEELTRIAEQAAKTNTYLVVDEAFLDFLPRSEQVTLLPNLNMYRHVILVRSMTKFYAIPGLRLGYAIAHPELIGQMKGKQVTWSVNQLALVAGEACLEEHGYEEKTIGLVREQREYLKQQLEELGLFVFPGQANFLLVRLQNGRTAADVQWDMGRRGVLIRSCAMYPGLTVDDFRIAVRTKEENDQLLHVLKEIL</sequence>
<comment type="caution">
    <text evidence="11">The sequence shown here is derived from an EMBL/GenBank/DDBJ whole genome shotgun (WGS) entry which is preliminary data.</text>
</comment>
<dbReference type="NCBIfam" id="TIGR01140">
    <property type="entry name" value="L_thr_O3P_dcar"/>
    <property type="match status" value="1"/>
</dbReference>
<dbReference type="GO" id="GO:0048472">
    <property type="term" value="F:threonine-phosphate decarboxylase activity"/>
    <property type="evidence" value="ECO:0007669"/>
    <property type="project" value="UniProtKB-EC"/>
</dbReference>
<proteinExistence type="predicted"/>
<dbReference type="InterPro" id="IPR015424">
    <property type="entry name" value="PyrdxlP-dep_Trfase"/>
</dbReference>
<dbReference type="SUPFAM" id="SSF53383">
    <property type="entry name" value="PLP-dependent transferases"/>
    <property type="match status" value="1"/>
</dbReference>
<dbReference type="InterPro" id="IPR004838">
    <property type="entry name" value="NHTrfase_class1_PyrdxlP-BS"/>
</dbReference>
<keyword evidence="6" id="KW-0663">Pyridoxal phosphate</keyword>
<dbReference type="Proteomes" id="UP001589609">
    <property type="component" value="Unassembled WGS sequence"/>
</dbReference>
<dbReference type="EC" id="4.1.1.81" evidence="4"/>
<dbReference type="PANTHER" id="PTHR42885:SF1">
    <property type="entry name" value="THREONINE-PHOSPHATE DECARBOXYLASE"/>
    <property type="match status" value="1"/>
</dbReference>
<dbReference type="InterPro" id="IPR015421">
    <property type="entry name" value="PyrdxlP-dep_Trfase_major"/>
</dbReference>
<evidence type="ECO:0000256" key="9">
    <source>
        <dbReference type="ARBA" id="ARBA00048531"/>
    </source>
</evidence>
<keyword evidence="5" id="KW-0169">Cobalamin biosynthesis</keyword>
<protein>
    <recommendedName>
        <fullName evidence="4">threonine-phosphate decarboxylase</fullName>
        <ecNumber evidence="4">4.1.1.81</ecNumber>
    </recommendedName>
    <alternativeName>
        <fullName evidence="8">L-threonine-O-3-phosphate decarboxylase</fullName>
    </alternativeName>
</protein>
<comment type="pathway">
    <text evidence="3">Cofactor biosynthesis; adenosylcobalamin biosynthesis.</text>
</comment>
<gene>
    <name evidence="11" type="primary">cobD</name>
    <name evidence="11" type="ORF">ACFFMS_06140</name>
</gene>
<dbReference type="EMBL" id="JBHMAF010000020">
    <property type="protein sequence ID" value="MFB9758116.1"/>
    <property type="molecule type" value="Genomic_DNA"/>
</dbReference>
<dbReference type="InterPro" id="IPR004839">
    <property type="entry name" value="Aminotransferase_I/II_large"/>
</dbReference>
<dbReference type="InterPro" id="IPR015422">
    <property type="entry name" value="PyrdxlP-dep_Trfase_small"/>
</dbReference>
<evidence type="ECO:0000256" key="4">
    <source>
        <dbReference type="ARBA" id="ARBA00012285"/>
    </source>
</evidence>
<evidence type="ECO:0000256" key="7">
    <source>
        <dbReference type="ARBA" id="ARBA00023239"/>
    </source>
</evidence>
<dbReference type="Pfam" id="PF00155">
    <property type="entry name" value="Aminotran_1_2"/>
    <property type="match status" value="1"/>
</dbReference>
<keyword evidence="7 11" id="KW-0456">Lyase</keyword>
<keyword evidence="12" id="KW-1185">Reference proteome</keyword>
<dbReference type="Gene3D" id="3.90.1150.10">
    <property type="entry name" value="Aspartate Aminotransferase, domain 1"/>
    <property type="match status" value="1"/>
</dbReference>
<dbReference type="InterPro" id="IPR005860">
    <property type="entry name" value="CobD"/>
</dbReference>
<evidence type="ECO:0000313" key="11">
    <source>
        <dbReference type="EMBL" id="MFB9758116.1"/>
    </source>
</evidence>
<dbReference type="PANTHER" id="PTHR42885">
    <property type="entry name" value="HISTIDINOL-PHOSPHATE AMINOTRANSFERASE-RELATED"/>
    <property type="match status" value="1"/>
</dbReference>
<evidence type="ECO:0000256" key="6">
    <source>
        <dbReference type="ARBA" id="ARBA00022898"/>
    </source>
</evidence>
<evidence type="ECO:0000256" key="2">
    <source>
        <dbReference type="ARBA" id="ARBA00003444"/>
    </source>
</evidence>
<organism evidence="11 12">
    <name type="scientific">Ectobacillus funiculus</name>
    <dbReference type="NCBI Taxonomy" id="137993"/>
    <lineage>
        <taxon>Bacteria</taxon>
        <taxon>Bacillati</taxon>
        <taxon>Bacillota</taxon>
        <taxon>Bacilli</taxon>
        <taxon>Bacillales</taxon>
        <taxon>Bacillaceae</taxon>
        <taxon>Ectobacillus</taxon>
    </lineage>
</organism>
<accession>A0ABV5WBZ3</accession>
<dbReference type="Gene3D" id="3.40.640.10">
    <property type="entry name" value="Type I PLP-dependent aspartate aminotransferase-like (Major domain)"/>
    <property type="match status" value="1"/>
</dbReference>
<evidence type="ECO:0000259" key="10">
    <source>
        <dbReference type="Pfam" id="PF00155"/>
    </source>
</evidence>
<evidence type="ECO:0000256" key="5">
    <source>
        <dbReference type="ARBA" id="ARBA00022573"/>
    </source>
</evidence>
<feature type="domain" description="Aminotransferase class I/classII large" evidence="10">
    <location>
        <begin position="28"/>
        <end position="355"/>
    </location>
</feature>
<dbReference type="PROSITE" id="PS00105">
    <property type="entry name" value="AA_TRANSFER_CLASS_1"/>
    <property type="match status" value="1"/>
</dbReference>
<comment type="catalytic activity">
    <reaction evidence="9">
        <text>O-phospho-L-threonine + H(+) = (R)-1-aminopropan-2-yl phosphate + CO2</text>
        <dbReference type="Rhea" id="RHEA:11492"/>
        <dbReference type="ChEBI" id="CHEBI:15378"/>
        <dbReference type="ChEBI" id="CHEBI:16526"/>
        <dbReference type="ChEBI" id="CHEBI:58563"/>
        <dbReference type="ChEBI" id="CHEBI:58675"/>
        <dbReference type="EC" id="4.1.1.81"/>
    </reaction>
</comment>
<dbReference type="RefSeq" id="WP_379948353.1">
    <property type="nucleotide sequence ID" value="NZ_JBHMAF010000020.1"/>
</dbReference>
<dbReference type="CDD" id="cd00609">
    <property type="entry name" value="AAT_like"/>
    <property type="match status" value="1"/>
</dbReference>
<evidence type="ECO:0000313" key="12">
    <source>
        <dbReference type="Proteomes" id="UP001589609"/>
    </source>
</evidence>
<evidence type="ECO:0000256" key="1">
    <source>
        <dbReference type="ARBA" id="ARBA00001933"/>
    </source>
</evidence>
<name>A0ABV5WBZ3_9BACI</name>
<reference evidence="11 12" key="1">
    <citation type="submission" date="2024-09" db="EMBL/GenBank/DDBJ databases">
        <authorList>
            <person name="Sun Q."/>
            <person name="Mori K."/>
        </authorList>
    </citation>
    <scope>NUCLEOTIDE SEQUENCE [LARGE SCALE GENOMIC DNA]</scope>
    <source>
        <strain evidence="11 12">JCM 11201</strain>
    </source>
</reference>
<comment type="cofactor">
    <cofactor evidence="1">
        <name>pyridoxal 5'-phosphate</name>
        <dbReference type="ChEBI" id="CHEBI:597326"/>
    </cofactor>
</comment>
<evidence type="ECO:0000256" key="8">
    <source>
        <dbReference type="ARBA" id="ARBA00029996"/>
    </source>
</evidence>